<dbReference type="AlphaFoldDB" id="E2ZG27"/>
<dbReference type="EMBL" id="AECU01000045">
    <property type="protein sequence ID" value="EFQ07861.1"/>
    <property type="molecule type" value="Genomic_DNA"/>
</dbReference>
<proteinExistence type="predicted"/>
<dbReference type="BioCyc" id="FCF748224-HMP:GTSS-2849-MONOMER"/>
<reference evidence="1 2" key="1">
    <citation type="submission" date="2010-08" db="EMBL/GenBank/DDBJ databases">
        <authorList>
            <person name="Weinstock G."/>
            <person name="Sodergren E."/>
            <person name="Clifton S."/>
            <person name="Fulton L."/>
            <person name="Fulton B."/>
            <person name="Courtney L."/>
            <person name="Fronick C."/>
            <person name="Harrison M."/>
            <person name="Strong C."/>
            <person name="Farmer C."/>
            <person name="Delahaunty K."/>
            <person name="Markovic C."/>
            <person name="Hall O."/>
            <person name="Minx P."/>
            <person name="Tomlinson C."/>
            <person name="Mitreva M."/>
            <person name="Hou S."/>
            <person name="Chen J."/>
            <person name="Wollam A."/>
            <person name="Pepin K.H."/>
            <person name="Johnson M."/>
            <person name="Bhonagiri V."/>
            <person name="Zhang X."/>
            <person name="Suruliraj S."/>
            <person name="Warren W."/>
            <person name="Chinwalla A."/>
            <person name="Mardis E.R."/>
            <person name="Wilson R.K."/>
        </authorList>
    </citation>
    <scope>NUCLEOTIDE SEQUENCE [LARGE SCALE GENOMIC DNA]</scope>
    <source>
        <strain evidence="1 2">KLE1255</strain>
    </source>
</reference>
<name>E2ZG27_9FIRM</name>
<protein>
    <submittedName>
        <fullName evidence="1">Uncharacterized protein</fullName>
    </submittedName>
</protein>
<sequence length="42" mass="4613">MKILLKSFSYCNTTRILLCYNIFNSLKILSGACALLQAGGTQ</sequence>
<dbReference type="HOGENOM" id="CLU_3251775_0_0_9"/>
<comment type="caution">
    <text evidence="1">The sequence shown here is derived from an EMBL/GenBank/DDBJ whole genome shotgun (WGS) entry which is preliminary data.</text>
</comment>
<gene>
    <name evidence="1" type="ORF">HMPREF9436_00611</name>
</gene>
<accession>E2ZG27</accession>
<organism evidence="1 2">
    <name type="scientific">Faecalibacterium cf. prausnitzii KLE1255</name>
    <dbReference type="NCBI Taxonomy" id="748224"/>
    <lineage>
        <taxon>Bacteria</taxon>
        <taxon>Bacillati</taxon>
        <taxon>Bacillota</taxon>
        <taxon>Clostridia</taxon>
        <taxon>Eubacteriales</taxon>
        <taxon>Oscillospiraceae</taxon>
        <taxon>Faecalibacterium</taxon>
    </lineage>
</organism>
<dbReference type="Proteomes" id="UP000006028">
    <property type="component" value="Unassembled WGS sequence"/>
</dbReference>
<evidence type="ECO:0000313" key="2">
    <source>
        <dbReference type="Proteomes" id="UP000006028"/>
    </source>
</evidence>
<evidence type="ECO:0000313" key="1">
    <source>
        <dbReference type="EMBL" id="EFQ07861.1"/>
    </source>
</evidence>